<evidence type="ECO:0000313" key="3">
    <source>
        <dbReference type="Proteomes" id="UP000649604"/>
    </source>
</evidence>
<dbReference type="EMBL" id="WJJP01000027">
    <property type="protein sequence ID" value="MBD3323122.1"/>
    <property type="molecule type" value="Genomic_DNA"/>
</dbReference>
<comment type="caution">
    <text evidence="2">The sequence shown here is derived from an EMBL/GenBank/DDBJ whole genome shotgun (WGS) entry which is preliminary data.</text>
</comment>
<gene>
    <name evidence="2" type="ORF">GF339_00975</name>
</gene>
<name>A0A9D5JSD0_9BACT</name>
<dbReference type="Proteomes" id="UP000649604">
    <property type="component" value="Unassembled WGS sequence"/>
</dbReference>
<evidence type="ECO:0000313" key="2">
    <source>
        <dbReference type="EMBL" id="MBD3323122.1"/>
    </source>
</evidence>
<feature type="region of interest" description="Disordered" evidence="1">
    <location>
        <begin position="29"/>
        <end position="80"/>
    </location>
</feature>
<reference evidence="2" key="1">
    <citation type="submission" date="2019-11" db="EMBL/GenBank/DDBJ databases">
        <title>Microbial mats filling the niche in hypersaline microbial mats.</title>
        <authorList>
            <person name="Wong H.L."/>
            <person name="Macleod F.I."/>
            <person name="White R.A. III"/>
            <person name="Burns B.P."/>
        </authorList>
    </citation>
    <scope>NUCLEOTIDE SEQUENCE</scope>
    <source>
        <strain evidence="2">Rbin_158</strain>
    </source>
</reference>
<evidence type="ECO:0000256" key="1">
    <source>
        <dbReference type="SAM" id="MobiDB-lite"/>
    </source>
</evidence>
<organism evidence="2 3">
    <name type="scientific">candidate division KSB3 bacterium</name>
    <dbReference type="NCBI Taxonomy" id="2044937"/>
    <lineage>
        <taxon>Bacteria</taxon>
        <taxon>candidate division KSB3</taxon>
    </lineage>
</organism>
<protein>
    <submittedName>
        <fullName evidence="2">Uncharacterized protein</fullName>
    </submittedName>
</protein>
<sequence>MMTTRYRQFTVLSLGLIIWMLAGIPMIEAKQGPKTTPPGLAKKGGMPPGKAKRQGPDSEEPAEATPGMPPGLAKRQQQSPLPEMLQAKEQMLQAWCLARQGSVNVVFPDKTICSCLTETHAVAFTSDEDWPEAVGKALHHALTTEKNAGIVLLLEDETLAEQTLPLESLITYFELPITVWKIPLTQAQERKTRE</sequence>
<feature type="compositionally biased region" description="Low complexity" evidence="1">
    <location>
        <begin position="37"/>
        <end position="49"/>
    </location>
</feature>
<accession>A0A9D5JSD0</accession>
<proteinExistence type="predicted"/>
<dbReference type="AlphaFoldDB" id="A0A9D5JSD0"/>